<accession>A0ABN1W520</accession>
<evidence type="ECO:0000256" key="1">
    <source>
        <dbReference type="SAM" id="MobiDB-lite"/>
    </source>
</evidence>
<organism evidence="2 3">
    <name type="scientific">Kitasatospora nipponensis</name>
    <dbReference type="NCBI Taxonomy" id="258049"/>
    <lineage>
        <taxon>Bacteria</taxon>
        <taxon>Bacillati</taxon>
        <taxon>Actinomycetota</taxon>
        <taxon>Actinomycetes</taxon>
        <taxon>Kitasatosporales</taxon>
        <taxon>Streptomycetaceae</taxon>
        <taxon>Kitasatospora</taxon>
    </lineage>
</organism>
<sequence>MIGKGEDDADVHEARRLLDTPWRTDPEAILEGARRLIALGPPYVEEAVQRISLVFTTNYHLGAARRIAAARLRAGLGGEHVPGAAAGLRCVVTEYRGYVEAWDNVDGAHALATLAPEYLAEGAWELRAMILSSYLDDVDRGYAIRHLADLRGPGRQPRLPDERPEFPLYGLPDGTAAERWVEERWVEERWVEAWGTVKGGADRPLWFAGLGHRLRGGATVVVSTWQGLAGGRHGEHGPAEALAHARVDSLAGALHLAFPRDGDGARPEQDFRATAAAHLPLGAHQPTLALTVDGSRTTFEVRRVRDAWAAVADLGPHAIGLYGRGTEPDDLPPVIRTDDSSTWAPAP</sequence>
<gene>
    <name evidence="2" type="ORF">GCM10009665_19300</name>
</gene>
<name>A0ABN1W520_9ACTN</name>
<proteinExistence type="predicted"/>
<reference evidence="2 3" key="1">
    <citation type="journal article" date="2019" name="Int. J. Syst. Evol. Microbiol.">
        <title>The Global Catalogue of Microorganisms (GCM) 10K type strain sequencing project: providing services to taxonomists for standard genome sequencing and annotation.</title>
        <authorList>
            <consortium name="The Broad Institute Genomics Platform"/>
            <consortium name="The Broad Institute Genome Sequencing Center for Infectious Disease"/>
            <person name="Wu L."/>
            <person name="Ma J."/>
        </authorList>
    </citation>
    <scope>NUCLEOTIDE SEQUENCE [LARGE SCALE GENOMIC DNA]</scope>
    <source>
        <strain evidence="2 3">JCM 13004</strain>
    </source>
</reference>
<evidence type="ECO:0000313" key="2">
    <source>
        <dbReference type="EMBL" id="GAA1228958.1"/>
    </source>
</evidence>
<comment type="caution">
    <text evidence="2">The sequence shown here is derived from an EMBL/GenBank/DDBJ whole genome shotgun (WGS) entry which is preliminary data.</text>
</comment>
<protein>
    <submittedName>
        <fullName evidence="2">Uncharacterized protein</fullName>
    </submittedName>
</protein>
<keyword evidence="3" id="KW-1185">Reference proteome</keyword>
<evidence type="ECO:0000313" key="3">
    <source>
        <dbReference type="Proteomes" id="UP001500037"/>
    </source>
</evidence>
<feature type="region of interest" description="Disordered" evidence="1">
    <location>
        <begin position="323"/>
        <end position="347"/>
    </location>
</feature>
<dbReference type="RefSeq" id="WP_344440855.1">
    <property type="nucleotide sequence ID" value="NZ_BAAALF010000023.1"/>
</dbReference>
<dbReference type="Proteomes" id="UP001500037">
    <property type="component" value="Unassembled WGS sequence"/>
</dbReference>
<dbReference type="EMBL" id="BAAALF010000023">
    <property type="protein sequence ID" value="GAA1228958.1"/>
    <property type="molecule type" value="Genomic_DNA"/>
</dbReference>